<dbReference type="SUPFAM" id="SSF56235">
    <property type="entry name" value="N-terminal nucleophile aminohydrolases (Ntn hydrolases)"/>
    <property type="match status" value="1"/>
</dbReference>
<evidence type="ECO:0000313" key="5">
    <source>
        <dbReference type="Proteomes" id="UP000358366"/>
    </source>
</evidence>
<feature type="domain" description="Peptidase C45 hydrolase" evidence="1">
    <location>
        <begin position="115"/>
        <end position="336"/>
    </location>
</feature>
<dbReference type="EMBL" id="QSAJ01000034">
    <property type="protein sequence ID" value="RGW51102.1"/>
    <property type="molecule type" value="Genomic_DNA"/>
</dbReference>
<reference evidence="2 4" key="1">
    <citation type="submission" date="2018-08" db="EMBL/GenBank/DDBJ databases">
        <title>A genome reference for cultivated species of the human gut microbiota.</title>
        <authorList>
            <person name="Zou Y."/>
            <person name="Xue W."/>
            <person name="Luo G."/>
        </authorList>
    </citation>
    <scope>NUCLEOTIDE SEQUENCE [LARGE SCALE GENOMIC DNA]</scope>
    <source>
        <strain evidence="2 4">AF12-11</strain>
    </source>
</reference>
<dbReference type="Gene3D" id="3.60.60.10">
    <property type="entry name" value="Penicillin V Acylase, Chain A"/>
    <property type="match status" value="1"/>
</dbReference>
<evidence type="ECO:0000313" key="3">
    <source>
        <dbReference type="EMBL" id="VUX11919.1"/>
    </source>
</evidence>
<dbReference type="InterPro" id="IPR047801">
    <property type="entry name" value="Peptidase_C45"/>
</dbReference>
<dbReference type="GO" id="GO:0016740">
    <property type="term" value="F:transferase activity"/>
    <property type="evidence" value="ECO:0007669"/>
    <property type="project" value="UniProtKB-KW"/>
</dbReference>
<dbReference type="EMBL" id="CABHNI010000033">
    <property type="protein sequence ID" value="VUX11919.1"/>
    <property type="molecule type" value="Genomic_DNA"/>
</dbReference>
<evidence type="ECO:0000313" key="4">
    <source>
        <dbReference type="Proteomes" id="UP000266376"/>
    </source>
</evidence>
<reference evidence="3 5" key="2">
    <citation type="submission" date="2019-07" db="EMBL/GenBank/DDBJ databases">
        <authorList>
            <person name="Hibberd C M."/>
            <person name="Gehrig L. J."/>
            <person name="Chang H.-W."/>
            <person name="Venkatesh S."/>
        </authorList>
    </citation>
    <scope>NUCLEOTIDE SEQUENCE [LARGE SCALE GENOMIC DNA]</scope>
    <source>
        <strain evidence="3">Dorea_formicigenerans_SSTS_Bg7063</strain>
    </source>
</reference>
<dbReference type="InterPro" id="IPR047794">
    <property type="entry name" value="C45_proenzyme-like"/>
</dbReference>
<dbReference type="Proteomes" id="UP000358366">
    <property type="component" value="Unassembled WGS sequence"/>
</dbReference>
<sequence length="353" mass="41109">MYQRYIKVNGTARERGYQSGVLLKEQIITNYKNQTEYYKNKEQFDYKKWEKMAERYVPMIEKWAPEVLEEMHGLAEGAEMEFEQILALTTAYEKSFARDQVSDKCTAFMASSRATKDGKVIVGQTNDECFTEWLYQLDAVVHHQEEEREVLIYTHPGIPAYMGINNDGLCVMWTYIDNGVTGNGVPTNVIIRHLLELKTVGEAVKYLQEVPHDIPNQFSVADCSGKIACVECFPNRVYVKEDDVYLVHTNHNLFAEQEEEYTCSLTTIDRYEVMDKQVKESIGKIDIELAKEFFKSHERFPNCICSHPYPEKPWNKTLATMVFDLTEGEMYIAFGNACETPFNSYKFEHYYRK</sequence>
<organism evidence="2 4">
    <name type="scientific">Dorea formicigenerans</name>
    <dbReference type="NCBI Taxonomy" id="39486"/>
    <lineage>
        <taxon>Bacteria</taxon>
        <taxon>Bacillati</taxon>
        <taxon>Bacillota</taxon>
        <taxon>Clostridia</taxon>
        <taxon>Lachnospirales</taxon>
        <taxon>Lachnospiraceae</taxon>
        <taxon>Dorea</taxon>
    </lineage>
</organism>
<dbReference type="RefSeq" id="WP_105310211.1">
    <property type="nucleotide sequence ID" value="NZ_CABHNI010000033.1"/>
</dbReference>
<dbReference type="AlphaFoldDB" id="A0A395XIE1"/>
<evidence type="ECO:0000259" key="1">
    <source>
        <dbReference type="Pfam" id="PF03417"/>
    </source>
</evidence>
<accession>A0A395XIE1</accession>
<dbReference type="PANTHER" id="PTHR34180">
    <property type="entry name" value="PEPTIDASE C45"/>
    <property type="match status" value="1"/>
</dbReference>
<dbReference type="PANTHER" id="PTHR34180:SF1">
    <property type="entry name" value="BETA-ALANYL-DOPAMINE_CARCININE HYDROLASE"/>
    <property type="match status" value="1"/>
</dbReference>
<evidence type="ECO:0000313" key="2">
    <source>
        <dbReference type="EMBL" id="RGW51102.1"/>
    </source>
</evidence>
<dbReference type="NCBIfam" id="NF040521">
    <property type="entry name" value="C45_proenzyme"/>
    <property type="match status" value="1"/>
</dbReference>
<proteinExistence type="predicted"/>
<name>A0A395XIE1_9FIRM</name>
<keyword evidence="3" id="KW-0808">Transferase</keyword>
<gene>
    <name evidence="3" type="ORF">DFSSTS7063_01917</name>
    <name evidence="2" type="ORF">DWV67_12380</name>
</gene>
<dbReference type="Gene3D" id="1.10.10.2120">
    <property type="match status" value="1"/>
</dbReference>
<dbReference type="InterPro" id="IPR029055">
    <property type="entry name" value="Ntn_hydrolases_N"/>
</dbReference>
<dbReference type="Proteomes" id="UP000266376">
    <property type="component" value="Unassembled WGS sequence"/>
</dbReference>
<protein>
    <submittedName>
        <fullName evidence="3">Acyl-coenzyme A:6-aminopenicillanic acid acyl-transferase</fullName>
    </submittedName>
</protein>
<dbReference type="InterPro" id="IPR005079">
    <property type="entry name" value="Peptidase_C45_hydrolase"/>
</dbReference>
<dbReference type="Pfam" id="PF03417">
    <property type="entry name" value="AAT"/>
    <property type="match status" value="1"/>
</dbReference>